<evidence type="ECO:0000313" key="3">
    <source>
        <dbReference type="Proteomes" id="UP001054821"/>
    </source>
</evidence>
<comment type="caution">
    <text evidence="2">The sequence shown here is derived from an EMBL/GenBank/DDBJ whole genome shotgun (WGS) entry which is preliminary data.</text>
</comment>
<organism evidence="2 3">
    <name type="scientific">Prunus dulcis</name>
    <name type="common">Almond</name>
    <name type="synonym">Amygdalus dulcis</name>
    <dbReference type="NCBI Taxonomy" id="3755"/>
    <lineage>
        <taxon>Eukaryota</taxon>
        <taxon>Viridiplantae</taxon>
        <taxon>Streptophyta</taxon>
        <taxon>Embryophyta</taxon>
        <taxon>Tracheophyta</taxon>
        <taxon>Spermatophyta</taxon>
        <taxon>Magnoliopsida</taxon>
        <taxon>eudicotyledons</taxon>
        <taxon>Gunneridae</taxon>
        <taxon>Pentapetalae</taxon>
        <taxon>rosids</taxon>
        <taxon>fabids</taxon>
        <taxon>Rosales</taxon>
        <taxon>Rosaceae</taxon>
        <taxon>Amygdaloideae</taxon>
        <taxon>Amygdaleae</taxon>
        <taxon>Prunus</taxon>
    </lineage>
</organism>
<feature type="region of interest" description="Disordered" evidence="1">
    <location>
        <begin position="1"/>
        <end position="49"/>
    </location>
</feature>
<sequence length="99" mass="11798">MPTWSHGSDGEDTVERKRLRDFKPSREQSKTKVLGQRKEKEMGKREENNTGYGKSIVYRAFKDDVDVWMDGLSMPVWIRLRSKQLWLRNEQFSTVRFMA</sequence>
<evidence type="ECO:0000256" key="1">
    <source>
        <dbReference type="SAM" id="MobiDB-lite"/>
    </source>
</evidence>
<keyword evidence="3" id="KW-1185">Reference proteome</keyword>
<proteinExistence type="predicted"/>
<name>A0AAD4YRE0_PRUDU</name>
<gene>
    <name evidence="2" type="ORF">L3X38_037595</name>
</gene>
<protein>
    <submittedName>
        <fullName evidence="2">Uncharacterized protein</fullName>
    </submittedName>
</protein>
<feature type="compositionally biased region" description="Basic and acidic residues" evidence="1">
    <location>
        <begin position="13"/>
        <end position="48"/>
    </location>
</feature>
<reference evidence="2 3" key="1">
    <citation type="journal article" date="2022" name="G3 (Bethesda)">
        <title>Whole-genome sequence and methylome profiling of the almond [Prunus dulcis (Mill.) D.A. Webb] cultivar 'Nonpareil'.</title>
        <authorList>
            <person name="D'Amico-Willman K.M."/>
            <person name="Ouma W.Z."/>
            <person name="Meulia T."/>
            <person name="Sideli G.M."/>
            <person name="Gradziel T.M."/>
            <person name="Fresnedo-Ramirez J."/>
        </authorList>
    </citation>
    <scope>NUCLEOTIDE SEQUENCE [LARGE SCALE GENOMIC DNA]</scope>
    <source>
        <strain evidence="2">Clone GOH B32 T37-40</strain>
    </source>
</reference>
<dbReference type="AlphaFoldDB" id="A0AAD4YRE0"/>
<evidence type="ECO:0000313" key="2">
    <source>
        <dbReference type="EMBL" id="KAI5317888.1"/>
    </source>
</evidence>
<dbReference type="EMBL" id="JAJFAZ020000007">
    <property type="protein sequence ID" value="KAI5317888.1"/>
    <property type="molecule type" value="Genomic_DNA"/>
</dbReference>
<accession>A0AAD4YRE0</accession>
<dbReference type="Proteomes" id="UP001054821">
    <property type="component" value="Chromosome 7"/>
</dbReference>